<dbReference type="Pfam" id="PF05762">
    <property type="entry name" value="VWA_CoxE"/>
    <property type="match status" value="1"/>
</dbReference>
<accession>A0A9J6PE66</accession>
<dbReference type="InterPro" id="IPR008912">
    <property type="entry name" value="Uncharacterised_CoxE"/>
</dbReference>
<organism evidence="2 3">
    <name type="scientific">Futiania mangrovi</name>
    <dbReference type="NCBI Taxonomy" id="2959716"/>
    <lineage>
        <taxon>Bacteria</taxon>
        <taxon>Pseudomonadati</taxon>
        <taxon>Pseudomonadota</taxon>
        <taxon>Alphaproteobacteria</taxon>
        <taxon>Futianiales</taxon>
        <taxon>Futianiaceae</taxon>
        <taxon>Futiania</taxon>
    </lineage>
</organism>
<evidence type="ECO:0000313" key="3">
    <source>
        <dbReference type="Proteomes" id="UP001055804"/>
    </source>
</evidence>
<dbReference type="SUPFAM" id="SSF53300">
    <property type="entry name" value="vWA-like"/>
    <property type="match status" value="1"/>
</dbReference>
<dbReference type="InterPro" id="IPR002035">
    <property type="entry name" value="VWF_A"/>
</dbReference>
<dbReference type="Gene3D" id="3.40.50.410">
    <property type="entry name" value="von Willebrand factor, type A domain"/>
    <property type="match status" value="1"/>
</dbReference>
<dbReference type="SMART" id="SM00327">
    <property type="entry name" value="VWA"/>
    <property type="match status" value="1"/>
</dbReference>
<feature type="domain" description="VWFA" evidence="1">
    <location>
        <begin position="219"/>
        <end position="382"/>
    </location>
</feature>
<dbReference type="Proteomes" id="UP001055804">
    <property type="component" value="Unassembled WGS sequence"/>
</dbReference>
<dbReference type="InterPro" id="IPR011195">
    <property type="entry name" value="UCP010256"/>
</dbReference>
<protein>
    <submittedName>
        <fullName evidence="2">VWA domain-containing protein</fullName>
    </submittedName>
</protein>
<reference evidence="2" key="1">
    <citation type="submission" date="2022-06" db="EMBL/GenBank/DDBJ databases">
        <title>Isolation and Genomics of Futiania mangrovii gen. nov., sp. nov., a Rare and Metabolically-versatile member in the Class Alphaproteobacteria.</title>
        <authorList>
            <person name="Liu L."/>
            <person name="Huang W.-C."/>
            <person name="Pan J."/>
            <person name="Li J."/>
            <person name="Huang Y."/>
            <person name="Du H."/>
            <person name="Liu Y."/>
            <person name="Li M."/>
        </authorList>
    </citation>
    <scope>NUCLEOTIDE SEQUENCE</scope>
    <source>
        <strain evidence="2">FT118</strain>
    </source>
</reference>
<dbReference type="EMBL" id="JAMZFT010000001">
    <property type="protein sequence ID" value="MCP1336043.1"/>
    <property type="molecule type" value="Genomic_DNA"/>
</dbReference>
<dbReference type="CDD" id="cd00198">
    <property type="entry name" value="vWFA"/>
    <property type="match status" value="1"/>
</dbReference>
<dbReference type="PANTHER" id="PTHR39338">
    <property type="entry name" value="BLL5662 PROTEIN-RELATED"/>
    <property type="match status" value="1"/>
</dbReference>
<name>A0A9J6PE66_9PROT</name>
<dbReference type="PIRSF" id="PIRSF010256">
    <property type="entry name" value="CoxE_vWa"/>
    <property type="match status" value="1"/>
</dbReference>
<sequence length="404" mass="45872">MPQMRERGDPGALAENIMHFARVLRAAGVPIGPATVVDAVDAMRFGAVRSREDFYWALHAFFVRKREHHVLFDEAFRLFWRNPQVLERMLDTMLPTIEMPQDARQKDSARRRVAEAFLHGLDRKYDDLPPPKVELDATYAASGEEVLKTRDFEQMSAEELERAKEAIARLRLPLHEVRTRRTRAARTGPAVDLRASLRAAMRTGGDVLALKKRRQVVRHPPLVVLCDISGSMSRYARMVLHFLHAITGARDRVHVFTFGTRLTNITRALARRDVDDALAEVAKEVKDWSGGTRIGEALHAFNRDWSRRVLGQGAVVLLITDGLDRDAGRGLEREVERLHMSCRRLVWLNPLLRWDGFEPKALGVRAILPHVDEFRPVHNIESLEALAAALSDPRVAERGRRLAA</sequence>
<dbReference type="InterPro" id="IPR036465">
    <property type="entry name" value="vWFA_dom_sf"/>
</dbReference>
<proteinExistence type="predicted"/>
<comment type="caution">
    <text evidence="2">The sequence shown here is derived from an EMBL/GenBank/DDBJ whole genome shotgun (WGS) entry which is preliminary data.</text>
</comment>
<dbReference type="AlphaFoldDB" id="A0A9J6PE66"/>
<keyword evidence="3" id="KW-1185">Reference proteome</keyword>
<dbReference type="PANTHER" id="PTHR39338:SF6">
    <property type="entry name" value="BLL5662 PROTEIN"/>
    <property type="match status" value="1"/>
</dbReference>
<evidence type="ECO:0000313" key="2">
    <source>
        <dbReference type="EMBL" id="MCP1336043.1"/>
    </source>
</evidence>
<gene>
    <name evidence="2" type="ORF">NJQ99_06460</name>
</gene>
<evidence type="ECO:0000259" key="1">
    <source>
        <dbReference type="SMART" id="SM00327"/>
    </source>
</evidence>